<name>A0A3S2W2Z4_9BACI</name>
<keyword evidence="1" id="KW-0472">Membrane</keyword>
<dbReference type="Proteomes" id="UP000288024">
    <property type="component" value="Unassembled WGS sequence"/>
</dbReference>
<feature type="transmembrane region" description="Helical" evidence="1">
    <location>
        <begin position="84"/>
        <end position="104"/>
    </location>
</feature>
<evidence type="ECO:0000313" key="2">
    <source>
        <dbReference type="EMBL" id="RVT60268.1"/>
    </source>
</evidence>
<feature type="transmembrane region" description="Helical" evidence="1">
    <location>
        <begin position="20"/>
        <end position="41"/>
    </location>
</feature>
<sequence>MLEKIRTIKWKTAVNMGIWFYTLTLLLHVLILCGVIPFTIVNGGRSQDFETQVPISILNIIISLIGGIFTLIIGGNLLKHKKGIIVVCWFFVALWSFGFAQQLVGTTFERLFCSILLLLGVIANLRMAIEKKQ</sequence>
<keyword evidence="3" id="KW-1185">Reference proteome</keyword>
<dbReference type="EMBL" id="RZTZ01000007">
    <property type="protein sequence ID" value="RVT60268.1"/>
    <property type="molecule type" value="Genomic_DNA"/>
</dbReference>
<accession>A0A3S2W2Z4</accession>
<keyword evidence="1" id="KW-1133">Transmembrane helix</keyword>
<reference evidence="2 3" key="1">
    <citation type="submission" date="2019-01" db="EMBL/GenBank/DDBJ databases">
        <title>Bacillus sp. M5HDSG1-1, whole genome shotgun sequence.</title>
        <authorList>
            <person name="Tuo L."/>
        </authorList>
    </citation>
    <scope>NUCLEOTIDE SEQUENCE [LARGE SCALE GENOMIC DNA]</scope>
    <source>
        <strain evidence="2 3">M5HDSG1-1</strain>
    </source>
</reference>
<dbReference type="AlphaFoldDB" id="A0A3S2W2Z4"/>
<feature type="transmembrane region" description="Helical" evidence="1">
    <location>
        <begin position="110"/>
        <end position="129"/>
    </location>
</feature>
<proteinExistence type="predicted"/>
<feature type="transmembrane region" description="Helical" evidence="1">
    <location>
        <begin position="53"/>
        <end position="72"/>
    </location>
</feature>
<dbReference type="RefSeq" id="WP_127739520.1">
    <property type="nucleotide sequence ID" value="NZ_CP196003.1"/>
</dbReference>
<organism evidence="2 3">
    <name type="scientific">Niallia taxi</name>
    <dbReference type="NCBI Taxonomy" id="2499688"/>
    <lineage>
        <taxon>Bacteria</taxon>
        <taxon>Bacillati</taxon>
        <taxon>Bacillota</taxon>
        <taxon>Bacilli</taxon>
        <taxon>Bacillales</taxon>
        <taxon>Bacillaceae</taxon>
        <taxon>Niallia</taxon>
    </lineage>
</organism>
<protein>
    <submittedName>
        <fullName evidence="2">Uncharacterized protein</fullName>
    </submittedName>
</protein>
<evidence type="ECO:0000313" key="3">
    <source>
        <dbReference type="Proteomes" id="UP000288024"/>
    </source>
</evidence>
<comment type="caution">
    <text evidence="2">The sequence shown here is derived from an EMBL/GenBank/DDBJ whole genome shotgun (WGS) entry which is preliminary data.</text>
</comment>
<evidence type="ECO:0000256" key="1">
    <source>
        <dbReference type="SAM" id="Phobius"/>
    </source>
</evidence>
<keyword evidence="1" id="KW-0812">Transmembrane</keyword>
<gene>
    <name evidence="2" type="ORF">EM808_17660</name>
</gene>